<evidence type="ECO:0000259" key="9">
    <source>
        <dbReference type="Pfam" id="PF08100"/>
    </source>
</evidence>
<dbReference type="InterPro" id="IPR029063">
    <property type="entry name" value="SAM-dependent_MTases_sf"/>
</dbReference>
<keyword evidence="11" id="KW-1185">Reference proteome</keyword>
<feature type="domain" description="O-methyltransferase dimerisation" evidence="9">
    <location>
        <begin position="23"/>
        <end position="119"/>
    </location>
</feature>
<dbReference type="InterPro" id="IPR001077">
    <property type="entry name" value="COMT_C"/>
</dbReference>
<dbReference type="Pfam" id="PF08100">
    <property type="entry name" value="Dimerisation"/>
    <property type="match status" value="1"/>
</dbReference>
<sequence>METETHKQREQKEEENLVFSHAMELACGSALPMAMHAAIELGVFDILANAGPGATLSAAQIAAQMPTKNPDAPAMLERICGLLVYHCVLGCPVSDNDDSDGHPFHRSYCLLPVSKHFVRNQDGVSLAPLMALIHDKVYLDSWSQLKDAVLEGGVPFNRVHGMQGYEYASRNPRFSQVFNTAMFNHTTLLVKKMLESYDGFKNFKQIVDVGGGIGVALSLIISKYPHIKGINFDMPHVIQHAPPYAGVKHVAGDMFESVPKGDAIILKWILNDWGDDDCVKILKNCYNALPYDGTVLAMVQVLPIFPEISTYAKVKSLLDMLMMTQKLGGRERQQHELFQVVYAAGFESIGFRCDVYNTWIMELNKNDII</sequence>
<dbReference type="GO" id="GO:0032259">
    <property type="term" value="P:methylation"/>
    <property type="evidence" value="ECO:0007669"/>
    <property type="project" value="UniProtKB-KW"/>
</dbReference>
<feature type="domain" description="O-methyltransferase C-terminal" evidence="8">
    <location>
        <begin position="142"/>
        <end position="347"/>
    </location>
</feature>
<dbReference type="InterPro" id="IPR012967">
    <property type="entry name" value="COMT_dimerisation"/>
</dbReference>
<keyword evidence="4" id="KW-0949">S-adenosyl-L-methionine</keyword>
<dbReference type="EC" id="2.1.1.68" evidence="6"/>
<dbReference type="InterPro" id="IPR016461">
    <property type="entry name" value="COMT-like"/>
</dbReference>
<comment type="pathway">
    <text evidence="1">Aromatic compound metabolism; phenylpropanoid biosynthesis.</text>
</comment>
<reference evidence="10 11" key="1">
    <citation type="submission" date="2019-06" db="EMBL/GenBank/DDBJ databases">
        <title>A chromosomal-level reference genome of Carpinus fangiana (Coryloideae, Betulaceae).</title>
        <authorList>
            <person name="Yang X."/>
            <person name="Wang Z."/>
            <person name="Zhang L."/>
            <person name="Hao G."/>
            <person name="Liu J."/>
            <person name="Yang Y."/>
        </authorList>
    </citation>
    <scope>NUCLEOTIDE SEQUENCE [LARGE SCALE GENOMIC DNA]</scope>
    <source>
        <strain evidence="10">Cfa_2016G</strain>
        <tissue evidence="10">Leaf</tissue>
    </source>
</reference>
<dbReference type="AlphaFoldDB" id="A0A5N6QIV7"/>
<accession>A0A5N6QIV7</accession>
<dbReference type="Pfam" id="PF00891">
    <property type="entry name" value="Methyltransf_2"/>
    <property type="match status" value="1"/>
</dbReference>
<dbReference type="GO" id="GO:0046983">
    <property type="term" value="F:protein dimerization activity"/>
    <property type="evidence" value="ECO:0007669"/>
    <property type="project" value="InterPro"/>
</dbReference>
<dbReference type="Gene3D" id="3.40.50.150">
    <property type="entry name" value="Vaccinia Virus protein VP39"/>
    <property type="match status" value="1"/>
</dbReference>
<dbReference type="Proteomes" id="UP000327013">
    <property type="component" value="Chromosome 1"/>
</dbReference>
<organism evidence="10 11">
    <name type="scientific">Carpinus fangiana</name>
    <dbReference type="NCBI Taxonomy" id="176857"/>
    <lineage>
        <taxon>Eukaryota</taxon>
        <taxon>Viridiplantae</taxon>
        <taxon>Streptophyta</taxon>
        <taxon>Embryophyta</taxon>
        <taxon>Tracheophyta</taxon>
        <taxon>Spermatophyta</taxon>
        <taxon>Magnoliopsida</taxon>
        <taxon>eudicotyledons</taxon>
        <taxon>Gunneridae</taxon>
        <taxon>Pentapetalae</taxon>
        <taxon>rosids</taxon>
        <taxon>fabids</taxon>
        <taxon>Fagales</taxon>
        <taxon>Betulaceae</taxon>
        <taxon>Carpinus</taxon>
    </lineage>
</organism>
<dbReference type="PIRSF" id="PIRSF005739">
    <property type="entry name" value="O-mtase"/>
    <property type="match status" value="1"/>
</dbReference>
<dbReference type="GO" id="GO:0009809">
    <property type="term" value="P:lignin biosynthetic process"/>
    <property type="evidence" value="ECO:0007669"/>
    <property type="project" value="UniProtKB-KW"/>
</dbReference>
<name>A0A5N6QIV7_9ROSI</name>
<proteinExistence type="predicted"/>
<dbReference type="Gene3D" id="1.10.10.10">
    <property type="entry name" value="Winged helix-like DNA-binding domain superfamily/Winged helix DNA-binding domain"/>
    <property type="match status" value="1"/>
</dbReference>
<evidence type="ECO:0000256" key="3">
    <source>
        <dbReference type="ARBA" id="ARBA00022679"/>
    </source>
</evidence>
<dbReference type="FunFam" id="3.40.50.150:FF:000061">
    <property type="entry name" value="Caffeic acid O-methyltransferase"/>
    <property type="match status" value="1"/>
</dbReference>
<dbReference type="InterPro" id="IPR036390">
    <property type="entry name" value="WH_DNA-bd_sf"/>
</dbReference>
<evidence type="ECO:0000256" key="2">
    <source>
        <dbReference type="ARBA" id="ARBA00022603"/>
    </source>
</evidence>
<protein>
    <recommendedName>
        <fullName evidence="6">caffeate O-methyltransferase</fullName>
        <ecNumber evidence="6">2.1.1.68</ecNumber>
    </recommendedName>
</protein>
<comment type="function">
    <text evidence="7">Catalyzes the conversion of caffeic acid to ferulic acid and of 5-hydroxyferulic acid to sinapic acid. The resulting products may subsequently be converted to the corresponding alcohols that are incorporated into lignins.</text>
</comment>
<evidence type="ECO:0000256" key="7">
    <source>
        <dbReference type="ARBA" id="ARBA00045231"/>
    </source>
</evidence>
<dbReference type="PANTHER" id="PTHR11746">
    <property type="entry name" value="O-METHYLTRANSFERASE"/>
    <property type="match status" value="1"/>
</dbReference>
<evidence type="ECO:0000256" key="1">
    <source>
        <dbReference type="ARBA" id="ARBA00004928"/>
    </source>
</evidence>
<dbReference type="CDD" id="cd02440">
    <property type="entry name" value="AdoMet_MTases"/>
    <property type="match status" value="1"/>
</dbReference>
<dbReference type="PROSITE" id="PS51683">
    <property type="entry name" value="SAM_OMT_II"/>
    <property type="match status" value="1"/>
</dbReference>
<keyword evidence="2" id="KW-0489">Methyltransferase</keyword>
<dbReference type="FunFam" id="1.10.10.10:FF:000357">
    <property type="entry name" value="Caffeic acid 3-O-methyltransferase"/>
    <property type="match status" value="1"/>
</dbReference>
<evidence type="ECO:0000256" key="5">
    <source>
        <dbReference type="ARBA" id="ARBA00022733"/>
    </source>
</evidence>
<dbReference type="EMBL" id="CM017321">
    <property type="protein sequence ID" value="KAE7999278.1"/>
    <property type="molecule type" value="Genomic_DNA"/>
</dbReference>
<evidence type="ECO:0000313" key="11">
    <source>
        <dbReference type="Proteomes" id="UP000327013"/>
    </source>
</evidence>
<dbReference type="OrthoDB" id="1606438at2759"/>
<evidence type="ECO:0000256" key="6">
    <source>
        <dbReference type="ARBA" id="ARBA00039011"/>
    </source>
</evidence>
<keyword evidence="5" id="KW-0438">Lignin biosynthesis</keyword>
<dbReference type="InterPro" id="IPR036388">
    <property type="entry name" value="WH-like_DNA-bd_sf"/>
</dbReference>
<evidence type="ECO:0000259" key="8">
    <source>
        <dbReference type="Pfam" id="PF00891"/>
    </source>
</evidence>
<evidence type="ECO:0000256" key="4">
    <source>
        <dbReference type="ARBA" id="ARBA00022691"/>
    </source>
</evidence>
<keyword evidence="3" id="KW-0808">Transferase</keyword>
<dbReference type="SUPFAM" id="SSF53335">
    <property type="entry name" value="S-adenosyl-L-methionine-dependent methyltransferases"/>
    <property type="match status" value="1"/>
</dbReference>
<dbReference type="GO" id="GO:0047763">
    <property type="term" value="F:caffeate O-methyltransferase activity"/>
    <property type="evidence" value="ECO:0007669"/>
    <property type="project" value="UniProtKB-EC"/>
</dbReference>
<gene>
    <name evidence="10" type="ORF">FH972_003727</name>
</gene>
<evidence type="ECO:0000313" key="10">
    <source>
        <dbReference type="EMBL" id="KAE7999278.1"/>
    </source>
</evidence>
<dbReference type="SUPFAM" id="SSF46785">
    <property type="entry name" value="Winged helix' DNA-binding domain"/>
    <property type="match status" value="1"/>
</dbReference>